<keyword evidence="2" id="KW-1185">Reference proteome</keyword>
<evidence type="ECO:0000313" key="1">
    <source>
        <dbReference type="EMBL" id="KAF9061852.1"/>
    </source>
</evidence>
<dbReference type="AlphaFoldDB" id="A0A9P5PET5"/>
<comment type="caution">
    <text evidence="1">The sequence shown here is derived from an EMBL/GenBank/DDBJ whole genome shotgun (WGS) entry which is preliminary data.</text>
</comment>
<gene>
    <name evidence="1" type="ORF">BDP27DRAFT_1369323</name>
</gene>
<proteinExistence type="predicted"/>
<dbReference type="EMBL" id="JADNRY010000189">
    <property type="protein sequence ID" value="KAF9061852.1"/>
    <property type="molecule type" value="Genomic_DNA"/>
</dbReference>
<reference evidence="1" key="1">
    <citation type="submission" date="2020-11" db="EMBL/GenBank/DDBJ databases">
        <authorList>
            <consortium name="DOE Joint Genome Institute"/>
            <person name="Ahrendt S."/>
            <person name="Riley R."/>
            <person name="Andreopoulos W."/>
            <person name="Labutti K."/>
            <person name="Pangilinan J."/>
            <person name="Ruiz-Duenas F.J."/>
            <person name="Barrasa J.M."/>
            <person name="Sanchez-Garcia M."/>
            <person name="Camarero S."/>
            <person name="Miyauchi S."/>
            <person name="Serrano A."/>
            <person name="Linde D."/>
            <person name="Babiker R."/>
            <person name="Drula E."/>
            <person name="Ayuso-Fernandez I."/>
            <person name="Pacheco R."/>
            <person name="Padilla G."/>
            <person name="Ferreira P."/>
            <person name="Barriuso J."/>
            <person name="Kellner H."/>
            <person name="Castanera R."/>
            <person name="Alfaro M."/>
            <person name="Ramirez L."/>
            <person name="Pisabarro A.G."/>
            <person name="Kuo A."/>
            <person name="Tritt A."/>
            <person name="Lipzen A."/>
            <person name="He G."/>
            <person name="Yan M."/>
            <person name="Ng V."/>
            <person name="Cullen D."/>
            <person name="Martin F."/>
            <person name="Rosso M.-N."/>
            <person name="Henrissat B."/>
            <person name="Hibbett D."/>
            <person name="Martinez A.T."/>
            <person name="Grigoriev I.V."/>
        </authorList>
    </citation>
    <scope>NUCLEOTIDE SEQUENCE</scope>
    <source>
        <strain evidence="1">AH 40177</strain>
    </source>
</reference>
<organism evidence="1 2">
    <name type="scientific">Rhodocollybia butyracea</name>
    <dbReference type="NCBI Taxonomy" id="206335"/>
    <lineage>
        <taxon>Eukaryota</taxon>
        <taxon>Fungi</taxon>
        <taxon>Dikarya</taxon>
        <taxon>Basidiomycota</taxon>
        <taxon>Agaricomycotina</taxon>
        <taxon>Agaricomycetes</taxon>
        <taxon>Agaricomycetidae</taxon>
        <taxon>Agaricales</taxon>
        <taxon>Marasmiineae</taxon>
        <taxon>Omphalotaceae</taxon>
        <taxon>Rhodocollybia</taxon>
    </lineage>
</organism>
<dbReference type="Proteomes" id="UP000772434">
    <property type="component" value="Unassembled WGS sequence"/>
</dbReference>
<sequence>MSPQAILPERPRQAISSTLILVRIGLGVDVKSSEGKGHASMDSTTQSLPPDLEQAMINVENSNPATIHPFSLKYNDLPPGSATFMPGERGNTTVRPFSLKYRVPSLPEPGRIIGRLIRPSRLNTAYLLTYGARHPQILRVYIHSLIITLEIESRIYLGIRPSTKFRLRHTRHVHRSQ</sequence>
<evidence type="ECO:0000313" key="2">
    <source>
        <dbReference type="Proteomes" id="UP000772434"/>
    </source>
</evidence>
<protein>
    <submittedName>
        <fullName evidence="1">Uncharacterized protein</fullName>
    </submittedName>
</protein>
<accession>A0A9P5PET5</accession>
<name>A0A9P5PET5_9AGAR</name>